<gene>
    <name evidence="1" type="ORF">PIBRA_LOCUS2161</name>
</gene>
<proteinExistence type="predicted"/>
<evidence type="ECO:0008006" key="3">
    <source>
        <dbReference type="Google" id="ProtNLM"/>
    </source>
</evidence>
<keyword evidence="2" id="KW-1185">Reference proteome</keyword>
<reference evidence="1" key="1">
    <citation type="submission" date="2022-05" db="EMBL/GenBank/DDBJ databases">
        <authorList>
            <person name="Okamura Y."/>
        </authorList>
    </citation>
    <scope>NUCLEOTIDE SEQUENCE</scope>
</reference>
<name>A0A9P0X5M5_PIEBR</name>
<evidence type="ECO:0000313" key="2">
    <source>
        <dbReference type="Proteomes" id="UP001152562"/>
    </source>
</evidence>
<protein>
    <recommendedName>
        <fullName evidence="3">Reverse transcriptase domain-containing protein</fullName>
    </recommendedName>
</protein>
<comment type="caution">
    <text evidence="1">The sequence shown here is derived from an EMBL/GenBank/DDBJ whole genome shotgun (WGS) entry which is preliminary data.</text>
</comment>
<dbReference type="AlphaFoldDB" id="A0A9P0X5M5"/>
<sequence length="76" mass="8638">MFRYGNKIACVKWADGLFDPRLEYGVRPGGLSSPSLFYLYINGLIEELSKQHVGYYIEGICLNIVSYADEMVLLRA</sequence>
<accession>A0A9P0X5M5</accession>
<dbReference type="Proteomes" id="UP001152562">
    <property type="component" value="Unassembled WGS sequence"/>
</dbReference>
<dbReference type="EMBL" id="CALOZG010000002">
    <property type="protein sequence ID" value="CAH3988903.1"/>
    <property type="molecule type" value="Genomic_DNA"/>
</dbReference>
<organism evidence="1 2">
    <name type="scientific">Pieris brassicae</name>
    <name type="common">White butterfly</name>
    <name type="synonym">Large white butterfly</name>
    <dbReference type="NCBI Taxonomy" id="7116"/>
    <lineage>
        <taxon>Eukaryota</taxon>
        <taxon>Metazoa</taxon>
        <taxon>Ecdysozoa</taxon>
        <taxon>Arthropoda</taxon>
        <taxon>Hexapoda</taxon>
        <taxon>Insecta</taxon>
        <taxon>Pterygota</taxon>
        <taxon>Neoptera</taxon>
        <taxon>Endopterygota</taxon>
        <taxon>Lepidoptera</taxon>
        <taxon>Glossata</taxon>
        <taxon>Ditrysia</taxon>
        <taxon>Papilionoidea</taxon>
        <taxon>Pieridae</taxon>
        <taxon>Pierinae</taxon>
        <taxon>Pieris</taxon>
    </lineage>
</organism>
<evidence type="ECO:0000313" key="1">
    <source>
        <dbReference type="EMBL" id="CAH3988903.1"/>
    </source>
</evidence>